<evidence type="ECO:0000313" key="1">
    <source>
        <dbReference type="EMBL" id="OWY98069.1"/>
    </source>
</evidence>
<dbReference type="EMBL" id="NBNE01009782">
    <property type="protein sequence ID" value="OWY98069.1"/>
    <property type="molecule type" value="Genomic_DNA"/>
</dbReference>
<keyword evidence="2" id="KW-1185">Reference proteome</keyword>
<protein>
    <submittedName>
        <fullName evidence="1">Uncharacterized protein</fullName>
    </submittedName>
</protein>
<dbReference type="AlphaFoldDB" id="A0A225V0V4"/>
<proteinExistence type="predicted"/>
<accession>A0A225V0V4</accession>
<evidence type="ECO:0000313" key="2">
    <source>
        <dbReference type="Proteomes" id="UP000198211"/>
    </source>
</evidence>
<gene>
    <name evidence="1" type="ORF">PHMEG_00031259</name>
</gene>
<reference evidence="2" key="1">
    <citation type="submission" date="2017-03" db="EMBL/GenBank/DDBJ databases">
        <title>Phytopthora megakarya and P. palmivora, two closely related causual agents of cacao black pod achieved similar genome size and gene model numbers by different mechanisms.</title>
        <authorList>
            <person name="Ali S."/>
            <person name="Shao J."/>
            <person name="Larry D.J."/>
            <person name="Kronmiller B."/>
            <person name="Shen D."/>
            <person name="Strem M.D."/>
            <person name="Melnick R.L."/>
            <person name="Guiltinan M.J."/>
            <person name="Tyler B.M."/>
            <person name="Meinhardt L.W."/>
            <person name="Bailey B.A."/>
        </authorList>
    </citation>
    <scope>NUCLEOTIDE SEQUENCE [LARGE SCALE GENOMIC DNA]</scope>
    <source>
        <strain evidence="2">zdho120</strain>
    </source>
</reference>
<comment type="caution">
    <text evidence="1">The sequence shown here is derived from an EMBL/GenBank/DDBJ whole genome shotgun (WGS) entry which is preliminary data.</text>
</comment>
<organism evidence="1 2">
    <name type="scientific">Phytophthora megakarya</name>
    <dbReference type="NCBI Taxonomy" id="4795"/>
    <lineage>
        <taxon>Eukaryota</taxon>
        <taxon>Sar</taxon>
        <taxon>Stramenopiles</taxon>
        <taxon>Oomycota</taxon>
        <taxon>Peronosporomycetes</taxon>
        <taxon>Peronosporales</taxon>
        <taxon>Peronosporaceae</taxon>
        <taxon>Phytophthora</taxon>
    </lineage>
</organism>
<name>A0A225V0V4_9STRA</name>
<dbReference type="Proteomes" id="UP000198211">
    <property type="component" value="Unassembled WGS sequence"/>
</dbReference>
<sequence>MHLLPVNELQLRAWLKTSKVNMQKFSAAVDLPEASAPSSPNDVRRALGALQSYMLAFGSTDAIDLVNTIYRLVDGLFQRMDLDVSDLSLLVYWIDTDVLEKYRNHAQLDVQRGGTSRLEVVKTVKPTDASFLYVMQLIQAARPRPSNFTTSVVSYSQQPSKAQKVSAALGPSARREITAAPDRIPPHIAKLIPKRGRKGLCLMSLTVSGCPGSLDDPSECSFSRRAHFIPAKIPEVVLKYTADNIGKLRDDIKRD</sequence>